<organism evidence="2 3">
    <name type="scientific">Neiella holothuriorum</name>
    <dbReference type="NCBI Taxonomy" id="2870530"/>
    <lineage>
        <taxon>Bacteria</taxon>
        <taxon>Pseudomonadati</taxon>
        <taxon>Pseudomonadota</taxon>
        <taxon>Gammaproteobacteria</taxon>
        <taxon>Alteromonadales</taxon>
        <taxon>Echinimonadaceae</taxon>
        <taxon>Neiella</taxon>
    </lineage>
</organism>
<proteinExistence type="predicted"/>
<dbReference type="Proteomes" id="UP001166251">
    <property type="component" value="Unassembled WGS sequence"/>
</dbReference>
<sequence>MNQNQFNPPATQALSLLFCLFLLFACTPETSPPQNQYCLNENGTCFDLDQGVLKIILSQPLKIEQPIKFKIEFPKHWKINQTTAQLVGADMYMGKIPVMLTQSTADPLLEGELLIIACTRPNMVWHLELEVELQDGQFIHAHWPFLMTNTE</sequence>
<gene>
    <name evidence="2" type="ORF">K0504_10705</name>
</gene>
<evidence type="ECO:0008006" key="4">
    <source>
        <dbReference type="Google" id="ProtNLM"/>
    </source>
</evidence>
<accession>A0ABS7EGP1</accession>
<evidence type="ECO:0000313" key="3">
    <source>
        <dbReference type="Proteomes" id="UP001166251"/>
    </source>
</evidence>
<keyword evidence="3" id="KW-1185">Reference proteome</keyword>
<reference evidence="2" key="1">
    <citation type="submission" date="2021-07" db="EMBL/GenBank/DDBJ databases">
        <title>Neiella marina sp. nov., isolated from the intestinal content of sea cucumber Apostichopus japonicus.</title>
        <authorList>
            <person name="Bai X."/>
        </authorList>
    </citation>
    <scope>NUCLEOTIDE SEQUENCE</scope>
    <source>
        <strain evidence="2">126</strain>
    </source>
</reference>
<evidence type="ECO:0000313" key="2">
    <source>
        <dbReference type="EMBL" id="MBW8191507.1"/>
    </source>
</evidence>
<protein>
    <recommendedName>
        <fullName evidence="4">Lipoprotein</fullName>
    </recommendedName>
</protein>
<dbReference type="RefSeq" id="WP_220104190.1">
    <property type="nucleotide sequence ID" value="NZ_JAHZSS010000012.1"/>
</dbReference>
<dbReference type="EMBL" id="JAHZSS010000012">
    <property type="protein sequence ID" value="MBW8191507.1"/>
    <property type="molecule type" value="Genomic_DNA"/>
</dbReference>
<evidence type="ECO:0000256" key="1">
    <source>
        <dbReference type="SAM" id="SignalP"/>
    </source>
</evidence>
<feature type="signal peptide" evidence="1">
    <location>
        <begin position="1"/>
        <end position="25"/>
    </location>
</feature>
<comment type="caution">
    <text evidence="2">The sequence shown here is derived from an EMBL/GenBank/DDBJ whole genome shotgun (WGS) entry which is preliminary data.</text>
</comment>
<name>A0ABS7EGP1_9GAMM</name>
<keyword evidence="1" id="KW-0732">Signal</keyword>
<feature type="chain" id="PRO_5045094183" description="Lipoprotein" evidence="1">
    <location>
        <begin position="26"/>
        <end position="151"/>
    </location>
</feature>